<dbReference type="AlphaFoldDB" id="A0A8C5DJK7"/>
<dbReference type="GO" id="GO:0016706">
    <property type="term" value="F:2-oxoglutarate-dependent dioxygenase activity"/>
    <property type="evidence" value="ECO:0007669"/>
    <property type="project" value="InterPro"/>
</dbReference>
<protein>
    <recommendedName>
        <fullName evidence="1">Reverse transcriptase domain-containing protein</fullName>
    </recommendedName>
</protein>
<keyword evidence="3" id="KW-1185">Reference proteome</keyword>
<feature type="domain" description="Reverse transcriptase" evidence="1">
    <location>
        <begin position="1"/>
        <end position="157"/>
    </location>
</feature>
<dbReference type="Pfam" id="PF00078">
    <property type="entry name" value="RVT_1"/>
    <property type="match status" value="1"/>
</dbReference>
<name>A0A8C5DJK7_GOUWI</name>
<reference evidence="2" key="3">
    <citation type="submission" date="2025-09" db="UniProtKB">
        <authorList>
            <consortium name="Ensembl"/>
        </authorList>
    </citation>
    <scope>IDENTIFICATION</scope>
</reference>
<dbReference type="SUPFAM" id="SSF56672">
    <property type="entry name" value="DNA/RNA polymerases"/>
    <property type="match status" value="1"/>
</dbReference>
<dbReference type="Proteomes" id="UP000694680">
    <property type="component" value="Chromosome 1"/>
</dbReference>
<evidence type="ECO:0000313" key="2">
    <source>
        <dbReference type="Ensembl" id="ENSGWIP00000006940.1"/>
    </source>
</evidence>
<dbReference type="InterPro" id="IPR015095">
    <property type="entry name" value="AlkB_hom8_N"/>
</dbReference>
<reference evidence="2" key="1">
    <citation type="submission" date="2020-06" db="EMBL/GenBank/DDBJ databases">
        <authorList>
            <consortium name="Wellcome Sanger Institute Data Sharing"/>
        </authorList>
    </citation>
    <scope>NUCLEOTIDE SEQUENCE [LARGE SCALE GENOMIC DNA]</scope>
</reference>
<dbReference type="InterPro" id="IPR043502">
    <property type="entry name" value="DNA/RNA_pol_sf"/>
</dbReference>
<proteinExistence type="predicted"/>
<accession>A0A8C5DJK7</accession>
<organism evidence="2 3">
    <name type="scientific">Gouania willdenowi</name>
    <name type="common">Blunt-snouted clingfish</name>
    <name type="synonym">Lepadogaster willdenowi</name>
    <dbReference type="NCBI Taxonomy" id="441366"/>
    <lineage>
        <taxon>Eukaryota</taxon>
        <taxon>Metazoa</taxon>
        <taxon>Chordata</taxon>
        <taxon>Craniata</taxon>
        <taxon>Vertebrata</taxon>
        <taxon>Euteleostomi</taxon>
        <taxon>Actinopterygii</taxon>
        <taxon>Neopterygii</taxon>
        <taxon>Teleostei</taxon>
        <taxon>Neoteleostei</taxon>
        <taxon>Acanthomorphata</taxon>
        <taxon>Ovalentaria</taxon>
        <taxon>Blenniimorphae</taxon>
        <taxon>Blenniiformes</taxon>
        <taxon>Gobiesocoidei</taxon>
        <taxon>Gobiesocidae</taxon>
        <taxon>Gobiesocinae</taxon>
        <taxon>Gouania</taxon>
    </lineage>
</organism>
<dbReference type="PANTHER" id="PTHR33332">
    <property type="entry name" value="REVERSE TRANSCRIPTASE DOMAIN-CONTAINING PROTEIN"/>
    <property type="match status" value="1"/>
</dbReference>
<evidence type="ECO:0000313" key="3">
    <source>
        <dbReference type="Proteomes" id="UP000694680"/>
    </source>
</evidence>
<dbReference type="Pfam" id="PF09004">
    <property type="entry name" value="ALKBH8_N"/>
    <property type="match status" value="1"/>
</dbReference>
<dbReference type="InterPro" id="IPR000477">
    <property type="entry name" value="RT_dom"/>
</dbReference>
<dbReference type="GO" id="GO:0008168">
    <property type="term" value="F:methyltransferase activity"/>
    <property type="evidence" value="ECO:0007669"/>
    <property type="project" value="InterPro"/>
</dbReference>
<sequence>MLFVDHSSAFNTIIPDILITKLLKLQIPLPTCNWIKNFLTSRPQSVRLGLHHSSTITLSTGSPQGCVLSPLLYALYTYDCSSTHPTNRIIKYADDTTVVGLIRGEDETAYRAEVEELSRWCSANNLTLNIQKTKELIMDFRKIRQDHTPLLINGEQVETVTTFRFLDIHISAAHSWTDNIRAIVKKAQQRLHFLRVLRKNHLDTKLLLAFYHSSVESVLTYCLGVWYAGSTVKDRKAVQRVINTAQKIIGCPLPTLENIATSCCLRRTKAITEDPLHLAHPLFDLLPSGRRYTCRLTNSFFPWAIRTANTHGCTHSLRNNLP</sequence>
<dbReference type="Ensembl" id="ENSGWIT00000007684.1">
    <property type="protein sequence ID" value="ENSGWIP00000006940.1"/>
    <property type="gene ID" value="ENSGWIG00000004065.1"/>
</dbReference>
<dbReference type="PROSITE" id="PS50878">
    <property type="entry name" value="RT_POL"/>
    <property type="match status" value="1"/>
</dbReference>
<reference evidence="2" key="2">
    <citation type="submission" date="2025-08" db="UniProtKB">
        <authorList>
            <consortium name="Ensembl"/>
        </authorList>
    </citation>
    <scope>IDENTIFICATION</scope>
</reference>
<evidence type="ECO:0000259" key="1">
    <source>
        <dbReference type="PROSITE" id="PS50878"/>
    </source>
</evidence>